<protein>
    <submittedName>
        <fullName evidence="1">Uncharacterized protein</fullName>
    </submittedName>
</protein>
<sequence>MVVAEAEFVSAKEASLAEVKLVNGLRADFGEVYPNPVRIVSIGQKVEEPLADPDNEKYIFIILSRISSTADPKVEDPNRMISTILIFTMLKVELNSYRLYGCWARAASCDTAVVIASFWFISMQVIGSCQFRPSFNFLGSIVMKLKVRVEQIGSHIFLLSTGMPRFAQVHQDLDGNKGCQIICHECNISI</sequence>
<proteinExistence type="predicted"/>
<dbReference type="GO" id="GO:0005739">
    <property type="term" value="C:mitochondrion"/>
    <property type="evidence" value="ECO:0007669"/>
    <property type="project" value="TreeGrafter"/>
</dbReference>
<evidence type="ECO:0000313" key="2">
    <source>
        <dbReference type="Proteomes" id="UP001372338"/>
    </source>
</evidence>
<keyword evidence="2" id="KW-1185">Reference proteome</keyword>
<name>A0AAN9EFX8_CROPI</name>
<dbReference type="InterPro" id="IPR050058">
    <property type="entry name" value="Ala-tRNA_ligase"/>
</dbReference>
<organism evidence="1 2">
    <name type="scientific">Crotalaria pallida</name>
    <name type="common">Smooth rattlebox</name>
    <name type="synonym">Crotalaria striata</name>
    <dbReference type="NCBI Taxonomy" id="3830"/>
    <lineage>
        <taxon>Eukaryota</taxon>
        <taxon>Viridiplantae</taxon>
        <taxon>Streptophyta</taxon>
        <taxon>Embryophyta</taxon>
        <taxon>Tracheophyta</taxon>
        <taxon>Spermatophyta</taxon>
        <taxon>Magnoliopsida</taxon>
        <taxon>eudicotyledons</taxon>
        <taxon>Gunneridae</taxon>
        <taxon>Pentapetalae</taxon>
        <taxon>rosids</taxon>
        <taxon>fabids</taxon>
        <taxon>Fabales</taxon>
        <taxon>Fabaceae</taxon>
        <taxon>Papilionoideae</taxon>
        <taxon>50 kb inversion clade</taxon>
        <taxon>genistoids sensu lato</taxon>
        <taxon>core genistoids</taxon>
        <taxon>Crotalarieae</taxon>
        <taxon>Crotalaria</taxon>
    </lineage>
</organism>
<dbReference type="Proteomes" id="UP001372338">
    <property type="component" value="Unassembled WGS sequence"/>
</dbReference>
<evidence type="ECO:0000313" key="1">
    <source>
        <dbReference type="EMBL" id="KAK7256617.1"/>
    </source>
</evidence>
<comment type="caution">
    <text evidence="1">The sequence shown here is derived from an EMBL/GenBank/DDBJ whole genome shotgun (WGS) entry which is preliminary data.</text>
</comment>
<gene>
    <name evidence="1" type="ORF">RIF29_30071</name>
</gene>
<dbReference type="GO" id="GO:0006419">
    <property type="term" value="P:alanyl-tRNA aminoacylation"/>
    <property type="evidence" value="ECO:0007669"/>
    <property type="project" value="TreeGrafter"/>
</dbReference>
<dbReference type="EMBL" id="JAYWIO010000006">
    <property type="protein sequence ID" value="KAK7256617.1"/>
    <property type="molecule type" value="Genomic_DNA"/>
</dbReference>
<dbReference type="PANTHER" id="PTHR11777">
    <property type="entry name" value="ALANYL-TRNA SYNTHETASE"/>
    <property type="match status" value="1"/>
</dbReference>
<dbReference type="GO" id="GO:0004813">
    <property type="term" value="F:alanine-tRNA ligase activity"/>
    <property type="evidence" value="ECO:0007669"/>
    <property type="project" value="TreeGrafter"/>
</dbReference>
<dbReference type="GO" id="GO:0009507">
    <property type="term" value="C:chloroplast"/>
    <property type="evidence" value="ECO:0007669"/>
    <property type="project" value="TreeGrafter"/>
</dbReference>
<reference evidence="1 2" key="1">
    <citation type="submission" date="2024-01" db="EMBL/GenBank/DDBJ databases">
        <title>The genomes of 5 underutilized Papilionoideae crops provide insights into root nodulation and disease resistanc.</title>
        <authorList>
            <person name="Yuan L."/>
        </authorList>
    </citation>
    <scope>NUCLEOTIDE SEQUENCE [LARGE SCALE GENOMIC DNA]</scope>
    <source>
        <strain evidence="1">ZHUSHIDOU_FW_LH</strain>
        <tissue evidence="1">Leaf</tissue>
    </source>
</reference>
<dbReference type="AlphaFoldDB" id="A0AAN9EFX8"/>
<dbReference type="GO" id="GO:0002161">
    <property type="term" value="F:aminoacyl-tRNA deacylase activity"/>
    <property type="evidence" value="ECO:0007669"/>
    <property type="project" value="TreeGrafter"/>
</dbReference>
<accession>A0AAN9EFX8</accession>
<dbReference type="PANTHER" id="PTHR11777:SF9">
    <property type="entry name" value="ALANINE--TRNA LIGASE, CYTOPLASMIC"/>
    <property type="match status" value="1"/>
</dbReference>